<name>A0A8S5Q3I8_9CAUD</name>
<organism evidence="1">
    <name type="scientific">Siphoviridae sp. ctLqe90</name>
    <dbReference type="NCBI Taxonomy" id="2825456"/>
    <lineage>
        <taxon>Viruses</taxon>
        <taxon>Duplodnaviria</taxon>
        <taxon>Heunggongvirae</taxon>
        <taxon>Uroviricota</taxon>
        <taxon>Caudoviricetes</taxon>
    </lineage>
</organism>
<accession>A0A8S5Q3I8</accession>
<evidence type="ECO:0000313" key="1">
    <source>
        <dbReference type="EMBL" id="DAE13291.1"/>
    </source>
</evidence>
<reference evidence="1" key="1">
    <citation type="journal article" date="2021" name="Proc. Natl. Acad. Sci. U.S.A.">
        <title>A Catalog of Tens of Thousands of Viruses from Human Metagenomes Reveals Hidden Associations with Chronic Diseases.</title>
        <authorList>
            <person name="Tisza M.J."/>
            <person name="Buck C.B."/>
        </authorList>
    </citation>
    <scope>NUCLEOTIDE SEQUENCE</scope>
    <source>
        <strain evidence="1">CtLqe90</strain>
    </source>
</reference>
<protein>
    <submittedName>
        <fullName evidence="1">Uncharacterized protein</fullName>
    </submittedName>
</protein>
<dbReference type="EMBL" id="BK015564">
    <property type="protein sequence ID" value="DAE13291.1"/>
    <property type="molecule type" value="Genomic_DNA"/>
</dbReference>
<proteinExistence type="predicted"/>
<sequence>MSLNHKLKLRKSFFLNSVRGLLPQLSNTNKRIILQSFLYYFKVDSFIFLALYSRRKSSIMVLFS</sequence>